<evidence type="ECO:0000256" key="11">
    <source>
        <dbReference type="SAM" id="Phobius"/>
    </source>
</evidence>
<keyword evidence="14" id="KW-1185">Reference proteome</keyword>
<evidence type="ECO:0000256" key="10">
    <source>
        <dbReference type="ARBA" id="ARBA00023319"/>
    </source>
</evidence>
<dbReference type="InterPro" id="IPR003599">
    <property type="entry name" value="Ig_sub"/>
</dbReference>
<dbReference type="GO" id="GO:0071222">
    <property type="term" value="P:cellular response to lipopolysaccharide"/>
    <property type="evidence" value="ECO:0007669"/>
    <property type="project" value="TreeGrafter"/>
</dbReference>
<dbReference type="PANTHER" id="PTHR25466:SF14">
    <property type="entry name" value="BUTYROPHILIN SUBFAMILY 2 MEMBER A2-LIKE-RELATED"/>
    <property type="match status" value="1"/>
</dbReference>
<dbReference type="GO" id="GO:0042130">
    <property type="term" value="P:negative regulation of T cell proliferation"/>
    <property type="evidence" value="ECO:0007669"/>
    <property type="project" value="TreeGrafter"/>
</dbReference>
<keyword evidence="6 11" id="KW-0472">Membrane</keyword>
<dbReference type="OMA" id="CAPEMAG"/>
<evidence type="ECO:0000256" key="5">
    <source>
        <dbReference type="ARBA" id="ARBA00022989"/>
    </source>
</evidence>
<dbReference type="PANTHER" id="PTHR25466">
    <property type="entry name" value="T-LYMPHOCYTE ACTIVATION ANTIGEN"/>
    <property type="match status" value="1"/>
</dbReference>
<comment type="caution">
    <text evidence="13">The sequence shown here is derived from an EMBL/GenBank/DDBJ whole genome shotgun (WGS) entry which is preliminary data.</text>
</comment>
<evidence type="ECO:0000259" key="12">
    <source>
        <dbReference type="PROSITE" id="PS50835"/>
    </source>
</evidence>
<dbReference type="Pfam" id="PF07686">
    <property type="entry name" value="V-set"/>
    <property type="match status" value="2"/>
</dbReference>
<dbReference type="EMBL" id="BEZZ01001305">
    <property type="protein sequence ID" value="GCC17303.1"/>
    <property type="molecule type" value="Genomic_DNA"/>
</dbReference>
<reference evidence="13 14" key="1">
    <citation type="journal article" date="2018" name="Nat. Ecol. Evol.">
        <title>Shark genomes provide insights into elasmobranch evolution and the origin of vertebrates.</title>
        <authorList>
            <person name="Hara Y"/>
            <person name="Yamaguchi K"/>
            <person name="Onimaru K"/>
            <person name="Kadota M"/>
            <person name="Koyanagi M"/>
            <person name="Keeley SD"/>
            <person name="Tatsumi K"/>
            <person name="Tanaka K"/>
            <person name="Motone F"/>
            <person name="Kageyama Y"/>
            <person name="Nozu R"/>
            <person name="Adachi N"/>
            <person name="Nishimura O"/>
            <person name="Nakagawa R"/>
            <person name="Tanegashima C"/>
            <person name="Kiyatake I"/>
            <person name="Matsumoto R"/>
            <person name="Murakumo K"/>
            <person name="Nishida K"/>
            <person name="Terakita A"/>
            <person name="Kuratani S"/>
            <person name="Sato K"/>
            <person name="Hyodo S Kuraku.S."/>
        </authorList>
    </citation>
    <scope>NUCLEOTIDE SEQUENCE [LARGE SCALE GENOMIC DNA]</scope>
</reference>
<evidence type="ECO:0000256" key="9">
    <source>
        <dbReference type="ARBA" id="ARBA00023180"/>
    </source>
</evidence>
<comment type="subcellular location">
    <subcellularLocation>
        <location evidence="1">Cell membrane</location>
        <topology evidence="1">Single-pass type I membrane protein</topology>
    </subcellularLocation>
</comment>
<evidence type="ECO:0000256" key="6">
    <source>
        <dbReference type="ARBA" id="ARBA00023136"/>
    </source>
</evidence>
<dbReference type="FunFam" id="2.60.40.10:FF:000142">
    <property type="entry name" value="V-set domain-containing T-cell activation inhibitor 1"/>
    <property type="match status" value="2"/>
</dbReference>
<keyword evidence="3 11" id="KW-0812">Transmembrane</keyword>
<dbReference type="SMART" id="SM00406">
    <property type="entry name" value="IGv"/>
    <property type="match status" value="2"/>
</dbReference>
<dbReference type="Gene3D" id="2.60.40.10">
    <property type="entry name" value="Immunoglobulins"/>
    <property type="match status" value="2"/>
</dbReference>
<gene>
    <name evidence="13" type="ORF">chiPu_0017514</name>
</gene>
<keyword evidence="2" id="KW-1003">Cell membrane</keyword>
<keyword evidence="4" id="KW-0732">Signal</keyword>
<proteinExistence type="predicted"/>
<dbReference type="STRING" id="137246.A0A401RGN0"/>
<evidence type="ECO:0000256" key="3">
    <source>
        <dbReference type="ARBA" id="ARBA00022692"/>
    </source>
</evidence>
<dbReference type="Proteomes" id="UP000287033">
    <property type="component" value="Unassembled WGS sequence"/>
</dbReference>
<dbReference type="InterPro" id="IPR051713">
    <property type="entry name" value="T-cell_Activation_Regulation"/>
</dbReference>
<evidence type="ECO:0000256" key="4">
    <source>
        <dbReference type="ARBA" id="ARBA00022729"/>
    </source>
</evidence>
<keyword evidence="5 11" id="KW-1133">Transmembrane helix</keyword>
<dbReference type="InterPro" id="IPR013783">
    <property type="entry name" value="Ig-like_fold"/>
</dbReference>
<dbReference type="GO" id="GO:0007166">
    <property type="term" value="P:cell surface receptor signaling pathway"/>
    <property type="evidence" value="ECO:0007669"/>
    <property type="project" value="TreeGrafter"/>
</dbReference>
<dbReference type="GO" id="GO:0031295">
    <property type="term" value="P:T cell costimulation"/>
    <property type="evidence" value="ECO:0007669"/>
    <property type="project" value="TreeGrafter"/>
</dbReference>
<name>A0A401RGN0_CHIPU</name>
<dbReference type="GO" id="GO:0006955">
    <property type="term" value="P:immune response"/>
    <property type="evidence" value="ECO:0007669"/>
    <property type="project" value="TreeGrafter"/>
</dbReference>
<feature type="transmembrane region" description="Helical" evidence="11">
    <location>
        <begin position="327"/>
        <end position="348"/>
    </location>
</feature>
<sequence>MVPSRISGILLSFGIPFPVLDKVRAGCSLCAPEMAGQEQQVPSEARRRRESGHSSQKLLPPLLLLLLNVVAAVSGNSPVPVSGYLREQVVLPCTYKRNAPVSDLQIIWGTLKREIVHKFVNGSDDLREQDPRFRNRTNLFKDQLEQGNWSVLISDLRETDQDEYQCQIYSRMEDHFRWEGVVSVHLSVTERAPTPALNTPVLGDSPVPVSGFLGEQVLLPCIYKGNVPVSDLQVMWGTSRSEIVHKFVNGSDDLRKQDPRFRNRTNLFKDQLEQGNWSVLISDLRETDQDEYQCQIYRKVAARFDWEQTEHVHLSVTGPGLSTGTSAGLGIGIAAVFIVAGIVGYIVLKRRRHSSNRNE</sequence>
<keyword evidence="8" id="KW-0675">Receptor</keyword>
<feature type="domain" description="Ig-like" evidence="12">
    <location>
        <begin position="200"/>
        <end position="296"/>
    </location>
</feature>
<feature type="domain" description="Ig-like" evidence="12">
    <location>
        <begin position="60"/>
        <end position="168"/>
    </location>
</feature>
<dbReference type="InterPro" id="IPR036179">
    <property type="entry name" value="Ig-like_dom_sf"/>
</dbReference>
<keyword evidence="9" id="KW-0325">Glycoprotein</keyword>
<keyword evidence="10" id="KW-0393">Immunoglobulin domain</keyword>
<evidence type="ECO:0000256" key="2">
    <source>
        <dbReference type="ARBA" id="ARBA00022475"/>
    </source>
</evidence>
<evidence type="ECO:0000256" key="8">
    <source>
        <dbReference type="ARBA" id="ARBA00023170"/>
    </source>
</evidence>
<dbReference type="GO" id="GO:0009897">
    <property type="term" value="C:external side of plasma membrane"/>
    <property type="evidence" value="ECO:0007669"/>
    <property type="project" value="TreeGrafter"/>
</dbReference>
<evidence type="ECO:0000313" key="13">
    <source>
        <dbReference type="EMBL" id="GCC17303.1"/>
    </source>
</evidence>
<evidence type="ECO:0000313" key="14">
    <source>
        <dbReference type="Proteomes" id="UP000287033"/>
    </source>
</evidence>
<dbReference type="OrthoDB" id="10012075at2759"/>
<evidence type="ECO:0000256" key="1">
    <source>
        <dbReference type="ARBA" id="ARBA00004251"/>
    </source>
</evidence>
<dbReference type="SUPFAM" id="SSF48726">
    <property type="entry name" value="Immunoglobulin"/>
    <property type="match status" value="2"/>
</dbReference>
<dbReference type="AlphaFoldDB" id="A0A401RGN0"/>
<dbReference type="SMART" id="SM00409">
    <property type="entry name" value="IG"/>
    <property type="match status" value="2"/>
</dbReference>
<dbReference type="GO" id="GO:0042102">
    <property type="term" value="P:positive regulation of T cell proliferation"/>
    <property type="evidence" value="ECO:0007669"/>
    <property type="project" value="TreeGrafter"/>
</dbReference>
<evidence type="ECO:0000256" key="7">
    <source>
        <dbReference type="ARBA" id="ARBA00023157"/>
    </source>
</evidence>
<organism evidence="13 14">
    <name type="scientific">Chiloscyllium punctatum</name>
    <name type="common">Brownbanded bambooshark</name>
    <name type="synonym">Hemiscyllium punctatum</name>
    <dbReference type="NCBI Taxonomy" id="137246"/>
    <lineage>
        <taxon>Eukaryota</taxon>
        <taxon>Metazoa</taxon>
        <taxon>Chordata</taxon>
        <taxon>Craniata</taxon>
        <taxon>Vertebrata</taxon>
        <taxon>Chondrichthyes</taxon>
        <taxon>Elasmobranchii</taxon>
        <taxon>Galeomorphii</taxon>
        <taxon>Galeoidea</taxon>
        <taxon>Orectolobiformes</taxon>
        <taxon>Hemiscylliidae</taxon>
        <taxon>Chiloscyllium</taxon>
    </lineage>
</organism>
<dbReference type="PROSITE" id="PS50835">
    <property type="entry name" value="IG_LIKE"/>
    <property type="match status" value="2"/>
</dbReference>
<dbReference type="InterPro" id="IPR013106">
    <property type="entry name" value="Ig_V-set"/>
</dbReference>
<keyword evidence="7" id="KW-1015">Disulfide bond</keyword>
<dbReference type="InterPro" id="IPR007110">
    <property type="entry name" value="Ig-like_dom"/>
</dbReference>
<feature type="non-terminal residue" evidence="13">
    <location>
        <position position="359"/>
    </location>
</feature>
<protein>
    <recommendedName>
        <fullName evidence="12">Ig-like domain-containing protein</fullName>
    </recommendedName>
</protein>
<accession>A0A401RGN0</accession>